<sequence>MAIEWIMPKDTLGTVTFYDSNITLNKVAASYFVDAYKVIVGIDREKHRVVIKNLSKEEAMRGDVNKNHLLDVAIKKSYGRISSKKVVSDISTVTHFTFTKDTNYKYRAKWNSTEKLLVIDLDEEVKG</sequence>
<reference evidence="2" key="1">
    <citation type="submission" date="2023-07" db="EMBL/GenBank/DDBJ databases">
        <title>Novel Mycoplasma species identified in domestic and wild animals.</title>
        <authorList>
            <person name="Volokhov D.V."/>
            <person name="Furtak V.A."/>
            <person name="Zagorodnyaya T.A."/>
        </authorList>
    </citation>
    <scope>NUCLEOTIDE SEQUENCE [LARGE SCALE GENOMIC DNA]</scope>
    <source>
        <strain evidence="2">92-19</strain>
    </source>
</reference>
<accession>A0ABT2PUE0</accession>
<organism evidence="1 2">
    <name type="scientific">Paracholeplasma vituli</name>
    <dbReference type="NCBI Taxonomy" id="69473"/>
    <lineage>
        <taxon>Bacteria</taxon>
        <taxon>Bacillati</taxon>
        <taxon>Mycoplasmatota</taxon>
        <taxon>Mollicutes</taxon>
        <taxon>Acholeplasmatales</taxon>
        <taxon>Acholeplasmataceae</taxon>
        <taxon>Paracholeplasma</taxon>
    </lineage>
</organism>
<dbReference type="RefSeq" id="WP_262095801.1">
    <property type="nucleotide sequence ID" value="NZ_JAOEGN010000003.1"/>
</dbReference>
<keyword evidence="2" id="KW-1185">Reference proteome</keyword>
<evidence type="ECO:0000313" key="1">
    <source>
        <dbReference type="EMBL" id="MCU0104565.1"/>
    </source>
</evidence>
<dbReference type="Proteomes" id="UP001209076">
    <property type="component" value="Unassembled WGS sequence"/>
</dbReference>
<protein>
    <recommendedName>
        <fullName evidence="3">DUF2634 domain-containing protein</fullName>
    </recommendedName>
</protein>
<gene>
    <name evidence="1" type="ORF">N7603_02730</name>
</gene>
<evidence type="ECO:0008006" key="3">
    <source>
        <dbReference type="Google" id="ProtNLM"/>
    </source>
</evidence>
<dbReference type="EMBL" id="JAOEGN010000003">
    <property type="protein sequence ID" value="MCU0104565.1"/>
    <property type="molecule type" value="Genomic_DNA"/>
</dbReference>
<proteinExistence type="predicted"/>
<comment type="caution">
    <text evidence="1">The sequence shown here is derived from an EMBL/GenBank/DDBJ whole genome shotgun (WGS) entry which is preliminary data.</text>
</comment>
<name>A0ABT2PUE0_9MOLU</name>
<evidence type="ECO:0000313" key="2">
    <source>
        <dbReference type="Proteomes" id="UP001209076"/>
    </source>
</evidence>